<dbReference type="AlphaFoldDB" id="A0A163MIH5"/>
<dbReference type="InParanoid" id="A0A163MIH5"/>
<organism evidence="1">
    <name type="scientific">Absidia glauca</name>
    <name type="common">Pin mould</name>
    <dbReference type="NCBI Taxonomy" id="4829"/>
    <lineage>
        <taxon>Eukaryota</taxon>
        <taxon>Fungi</taxon>
        <taxon>Fungi incertae sedis</taxon>
        <taxon>Mucoromycota</taxon>
        <taxon>Mucoromycotina</taxon>
        <taxon>Mucoromycetes</taxon>
        <taxon>Mucorales</taxon>
        <taxon>Cunninghamellaceae</taxon>
        <taxon>Absidia</taxon>
    </lineage>
</organism>
<keyword evidence="2" id="KW-1185">Reference proteome</keyword>
<evidence type="ECO:0000313" key="1">
    <source>
        <dbReference type="EMBL" id="SAM05309.1"/>
    </source>
</evidence>
<protein>
    <submittedName>
        <fullName evidence="1">Uncharacterized protein</fullName>
    </submittedName>
</protein>
<evidence type="ECO:0000313" key="2">
    <source>
        <dbReference type="Proteomes" id="UP000078561"/>
    </source>
</evidence>
<sequence length="92" mass="10341">MYIESWCQRADIRRHLIRSTTKNEAMMQKANVSLGKTQYGQECEKETITLRSSFKDVVSSASRSSWCGAIVDGNKKVTKKQINGLTVKAISL</sequence>
<dbReference type="EMBL" id="LT554468">
    <property type="protein sequence ID" value="SAM05309.1"/>
    <property type="molecule type" value="Genomic_DNA"/>
</dbReference>
<accession>A0A163MIH5</accession>
<reference evidence="1" key="1">
    <citation type="submission" date="2016-04" db="EMBL/GenBank/DDBJ databases">
        <authorList>
            <person name="Evans L.H."/>
            <person name="Alamgir A."/>
            <person name="Owens N."/>
            <person name="Weber N.D."/>
            <person name="Virtaneva K."/>
            <person name="Barbian K."/>
            <person name="Babar A."/>
            <person name="Rosenke K."/>
        </authorList>
    </citation>
    <scope>NUCLEOTIDE SEQUENCE [LARGE SCALE GENOMIC DNA]</scope>
    <source>
        <strain evidence="1">CBS 101.48</strain>
    </source>
</reference>
<name>A0A163MIH5_ABSGL</name>
<proteinExistence type="predicted"/>
<gene>
    <name evidence="1" type="primary">ABSGL_11184.1 scaffold 12295</name>
</gene>
<dbReference type="Proteomes" id="UP000078561">
    <property type="component" value="Unassembled WGS sequence"/>
</dbReference>